<dbReference type="SMART" id="SM00338">
    <property type="entry name" value="BRLZ"/>
    <property type="match status" value="1"/>
</dbReference>
<dbReference type="InterPro" id="IPR004827">
    <property type="entry name" value="bZIP"/>
</dbReference>
<dbReference type="SUPFAM" id="SSF57959">
    <property type="entry name" value="Leucine zipper domain"/>
    <property type="match status" value="1"/>
</dbReference>
<dbReference type="AlphaFoldDB" id="A0A7S3HC35"/>
<evidence type="ECO:0000259" key="3">
    <source>
        <dbReference type="PROSITE" id="PS50217"/>
    </source>
</evidence>
<sequence length="228" mass="24592">MEVMKRKRQRSGSICGDSLSSVSCSSADSVSTVSTVSSIFLTKDEIRRKKNRESAERSRLRKLRLIDNLASQVTALREKQVFLKRENASLRAASVAPPTTAPSRARSARITLCSPEVVDAKAKNYLDDSSDASPLSSSSNSPYHATSFPALSLGLSARCLPSTAYRIQSAAANGGGGTDDQLYAMYSSSSEDVTPIAAPTVEYSFDELFDFKDLCDFDFSGLECISAI</sequence>
<dbReference type="Pfam" id="PF00170">
    <property type="entry name" value="bZIP_1"/>
    <property type="match status" value="1"/>
</dbReference>
<name>A0A7S3HC35_9STRA</name>
<feature type="coiled-coil region" evidence="1">
    <location>
        <begin position="43"/>
        <end position="86"/>
    </location>
</feature>
<protein>
    <recommendedName>
        <fullName evidence="3">BZIP domain-containing protein</fullName>
    </recommendedName>
</protein>
<feature type="domain" description="BZIP" evidence="3">
    <location>
        <begin position="41"/>
        <end position="91"/>
    </location>
</feature>
<reference evidence="4" key="1">
    <citation type="submission" date="2021-01" db="EMBL/GenBank/DDBJ databases">
        <authorList>
            <person name="Corre E."/>
            <person name="Pelletier E."/>
            <person name="Niang G."/>
            <person name="Scheremetjew M."/>
            <person name="Finn R."/>
            <person name="Kale V."/>
            <person name="Holt S."/>
            <person name="Cochrane G."/>
            <person name="Meng A."/>
            <person name="Brown T."/>
            <person name="Cohen L."/>
        </authorList>
    </citation>
    <scope>NUCLEOTIDE SEQUENCE</scope>
    <source>
        <strain evidence="4">CCAP 955/1</strain>
    </source>
</reference>
<dbReference type="InterPro" id="IPR046347">
    <property type="entry name" value="bZIP_sf"/>
</dbReference>
<feature type="compositionally biased region" description="Low complexity" evidence="2">
    <location>
        <begin position="11"/>
        <end position="20"/>
    </location>
</feature>
<accession>A0A7S3HC35</accession>
<proteinExistence type="predicted"/>
<dbReference type="CDD" id="cd14686">
    <property type="entry name" value="bZIP"/>
    <property type="match status" value="1"/>
</dbReference>
<dbReference type="PROSITE" id="PS00036">
    <property type="entry name" value="BZIP_BASIC"/>
    <property type="match status" value="1"/>
</dbReference>
<dbReference type="Gene3D" id="1.20.5.170">
    <property type="match status" value="1"/>
</dbReference>
<feature type="region of interest" description="Disordered" evidence="2">
    <location>
        <begin position="1"/>
        <end position="20"/>
    </location>
</feature>
<dbReference type="EMBL" id="HBIC01037194">
    <property type="protein sequence ID" value="CAE0290135.1"/>
    <property type="molecule type" value="Transcribed_RNA"/>
</dbReference>
<evidence type="ECO:0000313" key="4">
    <source>
        <dbReference type="EMBL" id="CAE0290135.1"/>
    </source>
</evidence>
<evidence type="ECO:0000256" key="1">
    <source>
        <dbReference type="SAM" id="Coils"/>
    </source>
</evidence>
<dbReference type="PROSITE" id="PS50217">
    <property type="entry name" value="BZIP"/>
    <property type="match status" value="1"/>
</dbReference>
<evidence type="ECO:0000256" key="2">
    <source>
        <dbReference type="SAM" id="MobiDB-lite"/>
    </source>
</evidence>
<organism evidence="4">
    <name type="scientific">Spumella elongata</name>
    <dbReference type="NCBI Taxonomy" id="89044"/>
    <lineage>
        <taxon>Eukaryota</taxon>
        <taxon>Sar</taxon>
        <taxon>Stramenopiles</taxon>
        <taxon>Ochrophyta</taxon>
        <taxon>Chrysophyceae</taxon>
        <taxon>Chromulinales</taxon>
        <taxon>Chromulinaceae</taxon>
        <taxon>Spumella</taxon>
    </lineage>
</organism>
<gene>
    <name evidence="4" type="ORF">SELO1098_LOCUS18980</name>
</gene>
<dbReference type="GO" id="GO:0003700">
    <property type="term" value="F:DNA-binding transcription factor activity"/>
    <property type="evidence" value="ECO:0007669"/>
    <property type="project" value="InterPro"/>
</dbReference>
<keyword evidence="1" id="KW-0175">Coiled coil</keyword>
<feature type="compositionally biased region" description="Basic residues" evidence="2">
    <location>
        <begin position="1"/>
        <end position="10"/>
    </location>
</feature>